<proteinExistence type="predicted"/>
<dbReference type="Gene3D" id="1.20.1060.20">
    <property type="match status" value="1"/>
</dbReference>
<dbReference type="SUPFAM" id="SSF75553">
    <property type="entry name" value="Smc hinge domain"/>
    <property type="match status" value="1"/>
</dbReference>
<evidence type="ECO:0000256" key="3">
    <source>
        <dbReference type="ARBA" id="ARBA00023242"/>
    </source>
</evidence>
<dbReference type="PANTHER" id="PTHR18937">
    <property type="entry name" value="STRUCTURAL MAINTENANCE OF CHROMOSOMES SMC FAMILY MEMBER"/>
    <property type="match status" value="1"/>
</dbReference>
<evidence type="ECO:0000256" key="2">
    <source>
        <dbReference type="ARBA" id="ARBA00022840"/>
    </source>
</evidence>
<dbReference type="GO" id="GO:0007076">
    <property type="term" value="P:mitotic chromosome condensation"/>
    <property type="evidence" value="ECO:0007669"/>
    <property type="project" value="TreeGrafter"/>
</dbReference>
<keyword evidence="6" id="KW-1185">Reference proteome</keyword>
<dbReference type="Pfam" id="PF06470">
    <property type="entry name" value="SMC_hinge"/>
    <property type="match status" value="1"/>
</dbReference>
<protein>
    <submittedName>
        <fullName evidence="7">SMC hinge domain-containing protein</fullName>
    </submittedName>
</protein>
<evidence type="ECO:0000256" key="4">
    <source>
        <dbReference type="SAM" id="MobiDB-lite"/>
    </source>
</evidence>
<dbReference type="InterPro" id="IPR036277">
    <property type="entry name" value="SMC_hinge_sf"/>
</dbReference>
<evidence type="ECO:0000313" key="7">
    <source>
        <dbReference type="WBParaSite" id="PSU_v2.g12686.t1"/>
    </source>
</evidence>
<dbReference type="GO" id="GO:0000796">
    <property type="term" value="C:condensin complex"/>
    <property type="evidence" value="ECO:0007669"/>
    <property type="project" value="TreeGrafter"/>
</dbReference>
<sequence length="284" mass="32384">MTEEVKRYEDRLKSAKEMSEQAKEKIEARKKEKEVFEKQNPILEKEIKDAQSELKNLEPKEPILADEYGRLRDQYNAASAECSLDQRRTKVLQMLMREKSNGNIPGILGRLGNLGAIAPEYDAGISTTCSQLDMIVCDTFETVKKCLKFVDENKLDRTQFIACDKIVYLKEKMNKIKTPENHPRVFDLIECGSNEDVRLAFYFALRDTVIVDDIVTARRVSTLWAPQQKFRVVTKTGEVVDISGTLTGGGGSLKRGRINTNVQAMAATQNHEDLVPRINEKRFY</sequence>
<feature type="domain" description="SMC hinge" evidence="5">
    <location>
        <begin position="105"/>
        <end position="221"/>
    </location>
</feature>
<evidence type="ECO:0000259" key="5">
    <source>
        <dbReference type="SMART" id="SM00968"/>
    </source>
</evidence>
<reference evidence="7" key="1">
    <citation type="submission" date="2022-11" db="UniProtKB">
        <authorList>
            <consortium name="WormBaseParasite"/>
        </authorList>
    </citation>
    <scope>IDENTIFICATION</scope>
</reference>
<organism evidence="6 7">
    <name type="scientific">Panagrolaimus superbus</name>
    <dbReference type="NCBI Taxonomy" id="310955"/>
    <lineage>
        <taxon>Eukaryota</taxon>
        <taxon>Metazoa</taxon>
        <taxon>Ecdysozoa</taxon>
        <taxon>Nematoda</taxon>
        <taxon>Chromadorea</taxon>
        <taxon>Rhabditida</taxon>
        <taxon>Tylenchina</taxon>
        <taxon>Panagrolaimomorpha</taxon>
        <taxon>Panagrolaimoidea</taxon>
        <taxon>Panagrolaimidae</taxon>
        <taxon>Panagrolaimus</taxon>
    </lineage>
</organism>
<keyword evidence="2" id="KW-0067">ATP-binding</keyword>
<dbReference type="WBParaSite" id="PSU_v2.g12686.t1">
    <property type="protein sequence ID" value="PSU_v2.g12686.t1"/>
    <property type="gene ID" value="PSU_v2.g12686"/>
</dbReference>
<dbReference type="AlphaFoldDB" id="A0A914Y1M9"/>
<evidence type="ECO:0000313" key="6">
    <source>
        <dbReference type="Proteomes" id="UP000887577"/>
    </source>
</evidence>
<dbReference type="GO" id="GO:0005524">
    <property type="term" value="F:ATP binding"/>
    <property type="evidence" value="ECO:0007669"/>
    <property type="project" value="UniProtKB-KW"/>
</dbReference>
<name>A0A914Y1M9_9BILA</name>
<dbReference type="Proteomes" id="UP000887577">
    <property type="component" value="Unplaced"/>
</dbReference>
<keyword evidence="3" id="KW-0539">Nucleus</keyword>
<keyword evidence="1" id="KW-0547">Nucleotide-binding</keyword>
<dbReference type="SMART" id="SM00968">
    <property type="entry name" value="SMC_hinge"/>
    <property type="match status" value="1"/>
</dbReference>
<evidence type="ECO:0000256" key="1">
    <source>
        <dbReference type="ARBA" id="ARBA00022741"/>
    </source>
</evidence>
<dbReference type="Gene3D" id="3.30.70.1620">
    <property type="match status" value="1"/>
</dbReference>
<feature type="region of interest" description="Disordered" evidence="4">
    <location>
        <begin position="1"/>
        <end position="29"/>
    </location>
</feature>
<accession>A0A914Y1M9</accession>
<dbReference type="PANTHER" id="PTHR18937:SF172">
    <property type="entry name" value="STRUCTURAL MAINTENANCE OF CHROMOSOMES PROTEIN"/>
    <property type="match status" value="1"/>
</dbReference>
<dbReference type="InterPro" id="IPR010935">
    <property type="entry name" value="SMC_hinge"/>
</dbReference>